<reference evidence="2 3" key="1">
    <citation type="journal article" date="2015" name="Int. J. Syst. Evol. Microbiol.">
        <title>Amycolatopsis rhabdoformis sp. nov., an actinomycete isolated from a tropical forest soil.</title>
        <authorList>
            <person name="Souza W.R."/>
            <person name="Silva R.E."/>
            <person name="Goodfellow M."/>
            <person name="Busarakam K."/>
            <person name="Figueiro F.S."/>
            <person name="Ferreira D."/>
            <person name="Rodrigues-Filho E."/>
            <person name="Moraes L.A.B."/>
            <person name="Zucchi T.D."/>
        </authorList>
    </citation>
    <scope>NUCLEOTIDE SEQUENCE [LARGE SCALE GENOMIC DNA]</scope>
    <source>
        <strain evidence="2 3">NCIMB 14900</strain>
    </source>
</reference>
<name>A0ABZ1I8X4_9PSEU</name>
<dbReference type="EMBL" id="CP142149">
    <property type="protein sequence ID" value="WSE30637.1"/>
    <property type="molecule type" value="Genomic_DNA"/>
</dbReference>
<evidence type="ECO:0000313" key="2">
    <source>
        <dbReference type="EMBL" id="WSE30637.1"/>
    </source>
</evidence>
<keyword evidence="3" id="KW-1185">Reference proteome</keyword>
<evidence type="ECO:0000313" key="3">
    <source>
        <dbReference type="Proteomes" id="UP001330812"/>
    </source>
</evidence>
<dbReference type="RefSeq" id="WP_326569581.1">
    <property type="nucleotide sequence ID" value="NZ_CP142149.1"/>
</dbReference>
<accession>A0ABZ1I8X4</accession>
<dbReference type="Gene3D" id="3.30.70.100">
    <property type="match status" value="1"/>
</dbReference>
<dbReference type="PANTHER" id="PTHR41521">
    <property type="match status" value="1"/>
</dbReference>
<gene>
    <name evidence="2" type="ORF">VSH64_00560</name>
</gene>
<dbReference type="Proteomes" id="UP001330812">
    <property type="component" value="Chromosome"/>
</dbReference>
<organism evidence="2 3">
    <name type="scientific">Amycolatopsis rhabdoformis</name>
    <dbReference type="NCBI Taxonomy" id="1448059"/>
    <lineage>
        <taxon>Bacteria</taxon>
        <taxon>Bacillati</taxon>
        <taxon>Actinomycetota</taxon>
        <taxon>Actinomycetes</taxon>
        <taxon>Pseudonocardiales</taxon>
        <taxon>Pseudonocardiaceae</taxon>
        <taxon>Amycolatopsis</taxon>
    </lineage>
</organism>
<dbReference type="SUPFAM" id="SSF54909">
    <property type="entry name" value="Dimeric alpha+beta barrel"/>
    <property type="match status" value="1"/>
</dbReference>
<dbReference type="PANTHER" id="PTHR41521:SF4">
    <property type="entry name" value="BLR0684 PROTEIN"/>
    <property type="match status" value="1"/>
</dbReference>
<evidence type="ECO:0000259" key="1">
    <source>
        <dbReference type="Pfam" id="PF07045"/>
    </source>
</evidence>
<proteinExistence type="predicted"/>
<dbReference type="Pfam" id="PF07045">
    <property type="entry name" value="DUF1330"/>
    <property type="match status" value="1"/>
</dbReference>
<sequence>MTAYAIAHLRQPGVIHPEVGEYLRRIQSTLDPFGGRFLVHGAQAQVLEGVWPGPIVVVGFPDLDAARRWYDSPSYREILPLRTDHLVGDVVLIEGVGPEHDSAKLADDLFGEG</sequence>
<dbReference type="InterPro" id="IPR011008">
    <property type="entry name" value="Dimeric_a/b-barrel"/>
</dbReference>
<feature type="domain" description="DUF1330" evidence="1">
    <location>
        <begin position="2"/>
        <end position="96"/>
    </location>
</feature>
<protein>
    <submittedName>
        <fullName evidence="2">DUF1330 domain-containing protein</fullName>
    </submittedName>
</protein>
<dbReference type="InterPro" id="IPR010753">
    <property type="entry name" value="DUF1330"/>
</dbReference>